<dbReference type="Pfam" id="PF12796">
    <property type="entry name" value="Ank_2"/>
    <property type="match status" value="1"/>
</dbReference>
<comment type="caution">
    <text evidence="6">The sequence shown here is derived from an EMBL/GenBank/DDBJ whole genome shotgun (WGS) entry which is preliminary data.</text>
</comment>
<dbReference type="AlphaFoldDB" id="A0AB34IS23"/>
<keyword evidence="7" id="KW-1185">Reference proteome</keyword>
<dbReference type="PANTHER" id="PTHR12378">
    <property type="entry name" value="DESUMOYLATING ISOPEPTIDASE"/>
    <property type="match status" value="1"/>
</dbReference>
<dbReference type="InterPro" id="IPR036770">
    <property type="entry name" value="Ankyrin_rpt-contain_sf"/>
</dbReference>
<dbReference type="EMBL" id="JBGBPQ010000018">
    <property type="protein sequence ID" value="KAL1506981.1"/>
    <property type="molecule type" value="Genomic_DNA"/>
</dbReference>
<dbReference type="PANTHER" id="PTHR12378:SF9">
    <property type="entry name" value="OS06G0107000 PROTEIN"/>
    <property type="match status" value="1"/>
</dbReference>
<keyword evidence="2" id="KW-0645">Protease</keyword>
<evidence type="ECO:0000256" key="4">
    <source>
        <dbReference type="PROSITE-ProRule" id="PRU00023"/>
    </source>
</evidence>
<dbReference type="Proteomes" id="UP001515480">
    <property type="component" value="Unassembled WGS sequence"/>
</dbReference>
<keyword evidence="3" id="KW-0378">Hydrolase</keyword>
<dbReference type="SMART" id="SM01179">
    <property type="entry name" value="DUF862"/>
    <property type="match status" value="1"/>
</dbReference>
<evidence type="ECO:0000313" key="7">
    <source>
        <dbReference type="Proteomes" id="UP001515480"/>
    </source>
</evidence>
<evidence type="ECO:0000256" key="3">
    <source>
        <dbReference type="ARBA" id="ARBA00022801"/>
    </source>
</evidence>
<reference evidence="6 7" key="1">
    <citation type="journal article" date="2024" name="Science">
        <title>Giant polyketide synthase enzymes in the biosynthesis of giant marine polyether toxins.</title>
        <authorList>
            <person name="Fallon T.R."/>
            <person name="Shende V.V."/>
            <person name="Wierzbicki I.H."/>
            <person name="Pendleton A.L."/>
            <person name="Watervoot N.F."/>
            <person name="Auber R.P."/>
            <person name="Gonzalez D.J."/>
            <person name="Wisecaver J.H."/>
            <person name="Moore B.S."/>
        </authorList>
    </citation>
    <scope>NUCLEOTIDE SEQUENCE [LARGE SCALE GENOMIC DNA]</scope>
    <source>
        <strain evidence="6 7">12B1</strain>
    </source>
</reference>
<dbReference type="InterPro" id="IPR002110">
    <property type="entry name" value="Ankyrin_rpt"/>
</dbReference>
<dbReference type="PROSITE" id="PS50088">
    <property type="entry name" value="ANK_REPEAT"/>
    <property type="match status" value="1"/>
</dbReference>
<dbReference type="Gene3D" id="2.30.29.30">
    <property type="entry name" value="Pleckstrin-homology domain (PH domain)/Phosphotyrosine-binding domain (PTB)"/>
    <property type="match status" value="1"/>
</dbReference>
<dbReference type="SUPFAM" id="SSF48403">
    <property type="entry name" value="Ankyrin repeat"/>
    <property type="match status" value="1"/>
</dbReference>
<dbReference type="GO" id="GO:0006508">
    <property type="term" value="P:proteolysis"/>
    <property type="evidence" value="ECO:0007669"/>
    <property type="project" value="UniProtKB-KW"/>
</dbReference>
<organism evidence="6 7">
    <name type="scientific">Prymnesium parvum</name>
    <name type="common">Toxic golden alga</name>
    <dbReference type="NCBI Taxonomy" id="97485"/>
    <lineage>
        <taxon>Eukaryota</taxon>
        <taxon>Haptista</taxon>
        <taxon>Haptophyta</taxon>
        <taxon>Prymnesiophyceae</taxon>
        <taxon>Prymnesiales</taxon>
        <taxon>Prymnesiaceae</taxon>
        <taxon>Prymnesium</taxon>
    </lineage>
</organism>
<gene>
    <name evidence="6" type="ORF">AB1Y20_007845</name>
</gene>
<protein>
    <recommendedName>
        <fullName evidence="5">PPPDE domain-containing protein</fullName>
    </recommendedName>
</protein>
<dbReference type="PROSITE" id="PS51858">
    <property type="entry name" value="PPPDE"/>
    <property type="match status" value="1"/>
</dbReference>
<dbReference type="GO" id="GO:0101005">
    <property type="term" value="F:deubiquitinase activity"/>
    <property type="evidence" value="ECO:0007669"/>
    <property type="project" value="TreeGrafter"/>
</dbReference>
<keyword evidence="4" id="KW-0040">ANK repeat</keyword>
<dbReference type="InterPro" id="IPR008580">
    <property type="entry name" value="PPPDE_dom"/>
</dbReference>
<evidence type="ECO:0000313" key="6">
    <source>
        <dbReference type="EMBL" id="KAL1506981.1"/>
    </source>
</evidence>
<dbReference type="PROSITE" id="PS50297">
    <property type="entry name" value="ANK_REP_REGION"/>
    <property type="match status" value="1"/>
</dbReference>
<evidence type="ECO:0000256" key="1">
    <source>
        <dbReference type="ARBA" id="ARBA00008140"/>
    </source>
</evidence>
<evidence type="ECO:0000256" key="2">
    <source>
        <dbReference type="ARBA" id="ARBA00022670"/>
    </source>
</evidence>
<name>A0AB34IS23_PRYPA</name>
<accession>A0AB34IS23</accession>
<feature type="domain" description="PPPDE" evidence="5">
    <location>
        <begin position="131"/>
        <end position="277"/>
    </location>
</feature>
<dbReference type="InterPro" id="IPR011993">
    <property type="entry name" value="PH-like_dom_sf"/>
</dbReference>
<evidence type="ECO:0000259" key="5">
    <source>
        <dbReference type="PROSITE" id="PS51858"/>
    </source>
</evidence>
<sequence>MPDPPADTPSTSTRLLDAHNAHVDERRLAKHRALSSDLSHAAAHGAAARVRRLLDLGASPDGDPSAPDRPLHAASLGGHEEVVRALLRAAADADAVDATGMKAWQLACARGHAEVVRLLTGEAACGGGVRGEVLLHVYDLGHEAKVKRINRVSNALGGGLYHTAIEVVELTEGNEWSYGHVEYGTGVFKCQARGNEQHSYRETASLGRTKLSSRQLATMITQLQKEWQGEKYHLVSRNCQCFCEEMALLLGVSPLPDWIRRFARIGEAFVKLMPSKSEGRAPALRRLGPTPQRTQAAIDGITLLKRKGVQAVKFDRCGVPRLATFRLSEDETRLCWDGRLLSKSIELSDVVELLVGLESAIFQRTSLRVPPAEHLSLSLILKASLPAPPSADTVESRGWQRQSVDISIGNEEEFGLWVAALRTLIRELQELAAGNLEATRALEGLQPHFKGGQPYRVVNC</sequence>
<dbReference type="Pfam" id="PF05903">
    <property type="entry name" value="Peptidase_C97"/>
    <property type="match status" value="1"/>
</dbReference>
<dbReference type="InterPro" id="IPR042266">
    <property type="entry name" value="PPPDE_sf"/>
</dbReference>
<dbReference type="Gene3D" id="3.90.1720.30">
    <property type="entry name" value="PPPDE domains"/>
    <property type="match status" value="1"/>
</dbReference>
<comment type="similarity">
    <text evidence="1">Belongs to the DeSI family.</text>
</comment>
<proteinExistence type="inferred from homology"/>
<feature type="repeat" description="ANK" evidence="4">
    <location>
        <begin position="66"/>
        <end position="98"/>
    </location>
</feature>
<dbReference type="SUPFAM" id="SSF50729">
    <property type="entry name" value="PH domain-like"/>
    <property type="match status" value="1"/>
</dbReference>
<dbReference type="Gene3D" id="1.25.40.20">
    <property type="entry name" value="Ankyrin repeat-containing domain"/>
    <property type="match status" value="1"/>
</dbReference>
<dbReference type="GO" id="GO:0016579">
    <property type="term" value="P:protein deubiquitination"/>
    <property type="evidence" value="ECO:0007669"/>
    <property type="project" value="TreeGrafter"/>
</dbReference>